<dbReference type="EMBL" id="BKCJ010211992">
    <property type="protein sequence ID" value="GEY81169.1"/>
    <property type="molecule type" value="Genomic_DNA"/>
</dbReference>
<protein>
    <submittedName>
        <fullName evidence="2">Reverse transcriptase domain-containing protein</fullName>
    </submittedName>
</protein>
<dbReference type="AlphaFoldDB" id="A0A699HX05"/>
<reference evidence="2" key="1">
    <citation type="journal article" date="2019" name="Sci. Rep.">
        <title>Draft genome of Tanacetum cinerariifolium, the natural source of mosquito coil.</title>
        <authorList>
            <person name="Yamashiro T."/>
            <person name="Shiraishi A."/>
            <person name="Satake H."/>
            <person name="Nakayama K."/>
        </authorList>
    </citation>
    <scope>NUCLEOTIDE SEQUENCE</scope>
</reference>
<sequence length="152" mass="16987">MDLKNKLETTTKNHQASIQNLEAKFDRLANKQSGGPSGSLHSNTQSNPKGSSSKSYQPPQAQNKHVNAVFTWSGKSYDPPDNPNEQQNDSKTPINFDSDDEDDEPTPQPKPKTPKAVKETPIPIPDKPKIPYPQCLRKEKLEAQYGKFIDMI</sequence>
<name>A0A699HX05_TANCI</name>
<dbReference type="GO" id="GO:0003964">
    <property type="term" value="F:RNA-directed DNA polymerase activity"/>
    <property type="evidence" value="ECO:0007669"/>
    <property type="project" value="UniProtKB-KW"/>
</dbReference>
<organism evidence="2">
    <name type="scientific">Tanacetum cinerariifolium</name>
    <name type="common">Dalmatian daisy</name>
    <name type="synonym">Chrysanthemum cinerariifolium</name>
    <dbReference type="NCBI Taxonomy" id="118510"/>
    <lineage>
        <taxon>Eukaryota</taxon>
        <taxon>Viridiplantae</taxon>
        <taxon>Streptophyta</taxon>
        <taxon>Embryophyta</taxon>
        <taxon>Tracheophyta</taxon>
        <taxon>Spermatophyta</taxon>
        <taxon>Magnoliopsida</taxon>
        <taxon>eudicotyledons</taxon>
        <taxon>Gunneridae</taxon>
        <taxon>Pentapetalae</taxon>
        <taxon>asterids</taxon>
        <taxon>campanulids</taxon>
        <taxon>Asterales</taxon>
        <taxon>Asteraceae</taxon>
        <taxon>Asteroideae</taxon>
        <taxon>Anthemideae</taxon>
        <taxon>Anthemidinae</taxon>
        <taxon>Tanacetum</taxon>
    </lineage>
</organism>
<comment type="caution">
    <text evidence="2">The sequence shown here is derived from an EMBL/GenBank/DDBJ whole genome shotgun (WGS) entry which is preliminary data.</text>
</comment>
<gene>
    <name evidence="2" type="ORF">Tci_453143</name>
</gene>
<feature type="compositionally biased region" description="Basic and acidic residues" evidence="1">
    <location>
        <begin position="1"/>
        <end position="11"/>
    </location>
</feature>
<evidence type="ECO:0000256" key="1">
    <source>
        <dbReference type="SAM" id="MobiDB-lite"/>
    </source>
</evidence>
<keyword evidence="2" id="KW-0808">Transferase</keyword>
<feature type="compositionally biased region" description="Polar residues" evidence="1">
    <location>
        <begin position="83"/>
        <end position="95"/>
    </location>
</feature>
<keyword evidence="2" id="KW-0548">Nucleotidyltransferase</keyword>
<accession>A0A699HX05</accession>
<evidence type="ECO:0000313" key="2">
    <source>
        <dbReference type="EMBL" id="GEY81169.1"/>
    </source>
</evidence>
<feature type="compositionally biased region" description="Polar residues" evidence="1">
    <location>
        <begin position="30"/>
        <end position="65"/>
    </location>
</feature>
<proteinExistence type="predicted"/>
<feature type="region of interest" description="Disordered" evidence="1">
    <location>
        <begin position="1"/>
        <end position="133"/>
    </location>
</feature>
<keyword evidence="2" id="KW-0695">RNA-directed DNA polymerase</keyword>